<dbReference type="Proteomes" id="UP000789920">
    <property type="component" value="Unassembled WGS sequence"/>
</dbReference>
<feature type="non-terminal residue" evidence="1">
    <location>
        <position position="47"/>
    </location>
</feature>
<evidence type="ECO:0000313" key="1">
    <source>
        <dbReference type="EMBL" id="CAG8779935.1"/>
    </source>
</evidence>
<gene>
    <name evidence="1" type="ORF">RPERSI_LOCUS17432</name>
</gene>
<organism evidence="1 2">
    <name type="scientific">Racocetra persica</name>
    <dbReference type="NCBI Taxonomy" id="160502"/>
    <lineage>
        <taxon>Eukaryota</taxon>
        <taxon>Fungi</taxon>
        <taxon>Fungi incertae sedis</taxon>
        <taxon>Mucoromycota</taxon>
        <taxon>Glomeromycotina</taxon>
        <taxon>Glomeromycetes</taxon>
        <taxon>Diversisporales</taxon>
        <taxon>Gigasporaceae</taxon>
        <taxon>Racocetra</taxon>
    </lineage>
</organism>
<name>A0ACA9R710_9GLOM</name>
<evidence type="ECO:0000313" key="2">
    <source>
        <dbReference type="Proteomes" id="UP000789920"/>
    </source>
</evidence>
<dbReference type="EMBL" id="CAJVQC010044639">
    <property type="protein sequence ID" value="CAG8779935.1"/>
    <property type="molecule type" value="Genomic_DNA"/>
</dbReference>
<protein>
    <submittedName>
        <fullName evidence="1">31886_t:CDS:1</fullName>
    </submittedName>
</protein>
<comment type="caution">
    <text evidence="1">The sequence shown here is derived from an EMBL/GenBank/DDBJ whole genome shotgun (WGS) entry which is preliminary data.</text>
</comment>
<accession>A0ACA9R710</accession>
<sequence length="47" mass="5565">SMESDLIKIIYEFDDVYKNTYVKFGGIDDIYCRTTKHLNIPKDYLSV</sequence>
<reference evidence="1" key="1">
    <citation type="submission" date="2021-06" db="EMBL/GenBank/DDBJ databases">
        <authorList>
            <person name="Kallberg Y."/>
            <person name="Tangrot J."/>
            <person name="Rosling A."/>
        </authorList>
    </citation>
    <scope>NUCLEOTIDE SEQUENCE</scope>
    <source>
        <strain evidence="1">MA461A</strain>
    </source>
</reference>
<feature type="non-terminal residue" evidence="1">
    <location>
        <position position="1"/>
    </location>
</feature>
<proteinExistence type="predicted"/>
<keyword evidence="2" id="KW-1185">Reference proteome</keyword>